<keyword evidence="3" id="KW-0997">Cell inner membrane</keyword>
<keyword evidence="4 12" id="KW-0812">Transmembrane</keyword>
<comment type="function">
    <text evidence="12">Fluoride-specific ion channel. Important for reducing fluoride concentration in the cell, thus reducing its toxicity.</text>
</comment>
<keyword evidence="7 12" id="KW-0406">Ion transport</keyword>
<keyword evidence="12" id="KW-0813">Transport</keyword>
<evidence type="ECO:0000256" key="8">
    <source>
        <dbReference type="ARBA" id="ARBA00023136"/>
    </source>
</evidence>
<evidence type="ECO:0000256" key="1">
    <source>
        <dbReference type="ARBA" id="ARBA00004651"/>
    </source>
</evidence>
<gene>
    <name evidence="12 13" type="primary">crcB</name>
    <name evidence="12" type="synonym">fluC</name>
    <name evidence="13" type="ORF">ACFQ0E_16025</name>
</gene>
<keyword evidence="5 12" id="KW-1133">Transmembrane helix</keyword>
<evidence type="ECO:0000256" key="11">
    <source>
        <dbReference type="ARBA" id="ARBA00035585"/>
    </source>
</evidence>
<evidence type="ECO:0000256" key="9">
    <source>
        <dbReference type="ARBA" id="ARBA00023303"/>
    </source>
</evidence>
<evidence type="ECO:0000256" key="2">
    <source>
        <dbReference type="ARBA" id="ARBA00022475"/>
    </source>
</evidence>
<comment type="caution">
    <text evidence="13">The sequence shown here is derived from an EMBL/GenBank/DDBJ whole genome shotgun (WGS) entry which is preliminary data.</text>
</comment>
<accession>A0ABW2YFU8</accession>
<dbReference type="PANTHER" id="PTHR28259:SF1">
    <property type="entry name" value="FLUORIDE EXPORT PROTEIN 1-RELATED"/>
    <property type="match status" value="1"/>
</dbReference>
<dbReference type="Proteomes" id="UP001597110">
    <property type="component" value="Unassembled WGS sequence"/>
</dbReference>
<evidence type="ECO:0000256" key="7">
    <source>
        <dbReference type="ARBA" id="ARBA00023065"/>
    </source>
</evidence>
<feature type="binding site" evidence="12">
    <location>
        <position position="79"/>
    </location>
    <ligand>
        <name>Na(+)</name>
        <dbReference type="ChEBI" id="CHEBI:29101"/>
        <note>structural</note>
    </ligand>
</feature>
<evidence type="ECO:0000313" key="14">
    <source>
        <dbReference type="Proteomes" id="UP001597110"/>
    </source>
</evidence>
<dbReference type="InterPro" id="IPR003691">
    <property type="entry name" value="FluC"/>
</dbReference>
<keyword evidence="6 12" id="KW-0915">Sodium</keyword>
<evidence type="ECO:0000256" key="6">
    <source>
        <dbReference type="ARBA" id="ARBA00023053"/>
    </source>
</evidence>
<dbReference type="PANTHER" id="PTHR28259">
    <property type="entry name" value="FLUORIDE EXPORT PROTEIN 1-RELATED"/>
    <property type="match status" value="1"/>
</dbReference>
<protein>
    <recommendedName>
        <fullName evidence="12">Fluoride-specific ion channel FluC</fullName>
    </recommendedName>
</protein>
<dbReference type="HAMAP" id="MF_00454">
    <property type="entry name" value="FluC"/>
    <property type="match status" value="1"/>
</dbReference>
<reference evidence="14" key="1">
    <citation type="journal article" date="2019" name="Int. J. Syst. Evol. Microbiol.">
        <title>The Global Catalogue of Microorganisms (GCM) 10K type strain sequencing project: providing services to taxonomists for standard genome sequencing and annotation.</title>
        <authorList>
            <consortium name="The Broad Institute Genomics Platform"/>
            <consortium name="The Broad Institute Genome Sequencing Center for Infectious Disease"/>
            <person name="Wu L."/>
            <person name="Ma J."/>
        </authorList>
    </citation>
    <scope>NUCLEOTIDE SEQUENCE [LARGE SCALE GENOMIC DNA]</scope>
    <source>
        <strain evidence="14">CCUG 55585</strain>
    </source>
</reference>
<dbReference type="Pfam" id="PF02537">
    <property type="entry name" value="CRCB"/>
    <property type="match status" value="1"/>
</dbReference>
<organism evidence="13 14">
    <name type="scientific">Lysobacter brunescens</name>
    <dbReference type="NCBI Taxonomy" id="262323"/>
    <lineage>
        <taxon>Bacteria</taxon>
        <taxon>Pseudomonadati</taxon>
        <taxon>Pseudomonadota</taxon>
        <taxon>Gammaproteobacteria</taxon>
        <taxon>Lysobacterales</taxon>
        <taxon>Lysobacteraceae</taxon>
        <taxon>Lysobacter</taxon>
    </lineage>
</organism>
<keyword evidence="9 12" id="KW-0407">Ion channel</keyword>
<comment type="activity regulation">
    <text evidence="12">Na(+) is not transported, but it plays an essential structural role and its presence is essential for fluoride channel function.</text>
</comment>
<name>A0ABW2YFU8_9GAMM</name>
<feature type="transmembrane region" description="Helical" evidence="12">
    <location>
        <begin position="71"/>
        <end position="95"/>
    </location>
</feature>
<keyword evidence="8 12" id="KW-0472">Membrane</keyword>
<sequence length="131" mass="14005">MSLWWQQLALVAGGGALGAMLRFWLGGWLLRQFGDGLPWGTLAVNLAGSFAAGFIAIWLEGRGPSALYWRAFLIVGVLGALTTYSALMLECLLYAKSQRSGAMIGYLALTLAGGLLLVWLGARSATLLRMP</sequence>
<feature type="transmembrane region" description="Helical" evidence="12">
    <location>
        <begin position="42"/>
        <end position="59"/>
    </location>
</feature>
<keyword evidence="2 12" id="KW-1003">Cell membrane</keyword>
<feature type="binding site" evidence="12">
    <location>
        <position position="82"/>
    </location>
    <ligand>
        <name>Na(+)</name>
        <dbReference type="ChEBI" id="CHEBI:29101"/>
        <note>structural</note>
    </ligand>
</feature>
<evidence type="ECO:0000256" key="4">
    <source>
        <dbReference type="ARBA" id="ARBA00022692"/>
    </source>
</evidence>
<comment type="subcellular location">
    <subcellularLocation>
        <location evidence="1 12">Cell membrane</location>
        <topology evidence="1 12">Multi-pass membrane protein</topology>
    </subcellularLocation>
</comment>
<evidence type="ECO:0000256" key="12">
    <source>
        <dbReference type="HAMAP-Rule" id="MF_00454"/>
    </source>
</evidence>
<dbReference type="EMBL" id="JBHTIF010000004">
    <property type="protein sequence ID" value="MFD0727104.1"/>
    <property type="molecule type" value="Genomic_DNA"/>
</dbReference>
<evidence type="ECO:0000256" key="5">
    <source>
        <dbReference type="ARBA" id="ARBA00022989"/>
    </source>
</evidence>
<evidence type="ECO:0000256" key="10">
    <source>
        <dbReference type="ARBA" id="ARBA00035120"/>
    </source>
</evidence>
<evidence type="ECO:0000256" key="3">
    <source>
        <dbReference type="ARBA" id="ARBA00022519"/>
    </source>
</evidence>
<dbReference type="RefSeq" id="WP_386825542.1">
    <property type="nucleotide sequence ID" value="NZ_JBHTIF010000004.1"/>
</dbReference>
<keyword evidence="14" id="KW-1185">Reference proteome</keyword>
<proteinExistence type="inferred from homology"/>
<feature type="transmembrane region" description="Helical" evidence="12">
    <location>
        <begin position="101"/>
        <end position="122"/>
    </location>
</feature>
<keyword evidence="12" id="KW-0479">Metal-binding</keyword>
<evidence type="ECO:0000313" key="13">
    <source>
        <dbReference type="EMBL" id="MFD0727104.1"/>
    </source>
</evidence>
<comment type="similarity">
    <text evidence="10 12">Belongs to the fluoride channel Fluc/FEX (TC 1.A.43) family.</text>
</comment>
<dbReference type="NCBIfam" id="NF010814">
    <property type="entry name" value="PRK14218.1"/>
    <property type="match status" value="1"/>
</dbReference>
<comment type="catalytic activity">
    <reaction evidence="11">
        <text>fluoride(in) = fluoride(out)</text>
        <dbReference type="Rhea" id="RHEA:76159"/>
        <dbReference type="ChEBI" id="CHEBI:17051"/>
    </reaction>
    <physiologicalReaction direction="left-to-right" evidence="11">
        <dbReference type="Rhea" id="RHEA:76160"/>
    </physiologicalReaction>
</comment>